<protein>
    <submittedName>
        <fullName evidence="1">Uncharacterized protein</fullName>
    </submittedName>
</protein>
<accession>A0ACC2V4R8</accession>
<sequence>MYGPDLRHITSPHGTSNQSNHITFLIKMPKAGTSAKTSKAAKVKALKLKEGARKDVKGVMESLMNRTTELTQVEQRATSCALEAQLGWMQHSIWMDKIAGKHLVNMEAQRNRELVLLERQAANFEMEMKMLEDACKDDPAA</sequence>
<proteinExistence type="predicted"/>
<comment type="caution">
    <text evidence="1">The sequence shown here is derived from an EMBL/GenBank/DDBJ whole genome shotgun (WGS) entry which is preliminary data.</text>
</comment>
<dbReference type="Proteomes" id="UP001227268">
    <property type="component" value="Unassembled WGS sequence"/>
</dbReference>
<name>A0ACC2V4R8_9TREE</name>
<evidence type="ECO:0000313" key="2">
    <source>
        <dbReference type="Proteomes" id="UP001227268"/>
    </source>
</evidence>
<keyword evidence="2" id="KW-1185">Reference proteome</keyword>
<dbReference type="EMBL" id="JASBWT010000027">
    <property type="protein sequence ID" value="KAJ9094026.1"/>
    <property type="molecule type" value="Genomic_DNA"/>
</dbReference>
<evidence type="ECO:0000313" key="1">
    <source>
        <dbReference type="EMBL" id="KAJ9094026.1"/>
    </source>
</evidence>
<reference evidence="1" key="1">
    <citation type="submission" date="2023-04" db="EMBL/GenBank/DDBJ databases">
        <title>Draft Genome sequencing of Naganishia species isolated from polar environments using Oxford Nanopore Technology.</title>
        <authorList>
            <person name="Leo P."/>
            <person name="Venkateswaran K."/>
        </authorList>
    </citation>
    <scope>NUCLEOTIDE SEQUENCE</scope>
    <source>
        <strain evidence="1">MNA-CCFEE 5423</strain>
    </source>
</reference>
<organism evidence="1 2">
    <name type="scientific">Naganishia friedmannii</name>
    <dbReference type="NCBI Taxonomy" id="89922"/>
    <lineage>
        <taxon>Eukaryota</taxon>
        <taxon>Fungi</taxon>
        <taxon>Dikarya</taxon>
        <taxon>Basidiomycota</taxon>
        <taxon>Agaricomycotina</taxon>
        <taxon>Tremellomycetes</taxon>
        <taxon>Filobasidiales</taxon>
        <taxon>Filobasidiaceae</taxon>
        <taxon>Naganishia</taxon>
    </lineage>
</organism>
<gene>
    <name evidence="1" type="ORF">QFC21_006126</name>
</gene>